<dbReference type="AlphaFoldDB" id="A0A5C1AJ08"/>
<dbReference type="Proteomes" id="UP000324974">
    <property type="component" value="Chromosome"/>
</dbReference>
<dbReference type="RefSeq" id="WP_149113583.1">
    <property type="nucleotide sequence ID" value="NZ_CP042425.1"/>
</dbReference>
<dbReference type="EMBL" id="CP042425">
    <property type="protein sequence ID" value="QEL19151.1"/>
    <property type="molecule type" value="Genomic_DNA"/>
</dbReference>
<evidence type="ECO:0000313" key="1">
    <source>
        <dbReference type="EMBL" id="QEL19151.1"/>
    </source>
</evidence>
<name>A0A5C1AJ08_9BACT</name>
<protein>
    <submittedName>
        <fullName evidence="1">Uncharacterized protein</fullName>
    </submittedName>
</protein>
<gene>
    <name evidence="1" type="ORF">PX52LOC_06209</name>
</gene>
<sequence>MTPTIDKPFGDLRPQTWADVELIVAFLELMTRGNPIRGDHADLWLRAVKRGKTEDVYLAAHFAADEVAAHPLAAHIRQAMAVSVDFLHAPKMVAATRTEPAHVSKPNVEPLVQKLRELGWVARLTPRA</sequence>
<keyword evidence="2" id="KW-1185">Reference proteome</keyword>
<organism evidence="1 2">
    <name type="scientific">Limnoglobus roseus</name>
    <dbReference type="NCBI Taxonomy" id="2598579"/>
    <lineage>
        <taxon>Bacteria</taxon>
        <taxon>Pseudomonadati</taxon>
        <taxon>Planctomycetota</taxon>
        <taxon>Planctomycetia</taxon>
        <taxon>Gemmatales</taxon>
        <taxon>Gemmataceae</taxon>
        <taxon>Limnoglobus</taxon>
    </lineage>
</organism>
<dbReference type="KEGG" id="lrs:PX52LOC_06209"/>
<reference evidence="2" key="1">
    <citation type="submission" date="2019-08" db="EMBL/GenBank/DDBJ databases">
        <title>Limnoglobus roseus gen. nov., sp. nov., a novel freshwater planctomycete with a giant genome from the family Gemmataceae.</title>
        <authorList>
            <person name="Kulichevskaya I.S."/>
            <person name="Naumoff D.G."/>
            <person name="Miroshnikov K."/>
            <person name="Ivanova A."/>
            <person name="Philippov D.A."/>
            <person name="Hakobyan A."/>
            <person name="Rijpstra I.C."/>
            <person name="Sinninghe Damste J.S."/>
            <person name="Liesack W."/>
            <person name="Dedysh S.N."/>
        </authorList>
    </citation>
    <scope>NUCLEOTIDE SEQUENCE [LARGE SCALE GENOMIC DNA]</scope>
    <source>
        <strain evidence="2">PX52</strain>
    </source>
</reference>
<evidence type="ECO:0000313" key="2">
    <source>
        <dbReference type="Proteomes" id="UP000324974"/>
    </source>
</evidence>
<proteinExistence type="predicted"/>
<accession>A0A5C1AJ08</accession>
<dbReference type="OrthoDB" id="100605at2"/>